<dbReference type="Proteomes" id="UP000231453">
    <property type="component" value="Unassembled WGS sequence"/>
</dbReference>
<evidence type="ECO:0000313" key="3">
    <source>
        <dbReference type="EMBL" id="PIZ96405.1"/>
    </source>
</evidence>
<reference evidence="4" key="1">
    <citation type="submission" date="2017-09" db="EMBL/GenBank/DDBJ databases">
        <title>Depth-based differentiation of microbial function through sediment-hosted aquifers and enrichment of novel symbionts in the deep terrestrial subsurface.</title>
        <authorList>
            <person name="Probst A.J."/>
            <person name="Ladd B."/>
            <person name="Jarett J.K."/>
            <person name="Geller-Mcgrath D.E."/>
            <person name="Sieber C.M.K."/>
            <person name="Emerson J.B."/>
            <person name="Anantharaman K."/>
            <person name="Thomas B.C."/>
            <person name="Malmstrom R."/>
            <person name="Stieglmeier M."/>
            <person name="Klingl A."/>
            <person name="Woyke T."/>
            <person name="Ryan C.M."/>
            <person name="Banfield J.F."/>
        </authorList>
    </citation>
    <scope>NUCLEOTIDE SEQUENCE [LARGE SCALE GENOMIC DNA]</scope>
</reference>
<organism evidence="3 4">
    <name type="scientific">Candidatus Magasanikbacteria bacterium CG_4_10_14_0_2_um_filter_33_14</name>
    <dbReference type="NCBI Taxonomy" id="1974636"/>
    <lineage>
        <taxon>Bacteria</taxon>
        <taxon>Candidatus Magasanikiibacteriota</taxon>
    </lineage>
</organism>
<proteinExistence type="predicted"/>
<protein>
    <submittedName>
        <fullName evidence="3">Uncharacterized protein</fullName>
    </submittedName>
</protein>
<gene>
    <name evidence="3" type="ORF">COX80_01450</name>
</gene>
<feature type="region of interest" description="Disordered" evidence="1">
    <location>
        <begin position="88"/>
        <end position="107"/>
    </location>
</feature>
<name>A0A2M7VBE6_9BACT</name>
<comment type="caution">
    <text evidence="3">The sequence shown here is derived from an EMBL/GenBank/DDBJ whole genome shotgun (WGS) entry which is preliminary data.</text>
</comment>
<dbReference type="AlphaFoldDB" id="A0A2M7VBE6"/>
<sequence length="107" mass="12758">MLKEYKDYFKDNPKGLWFKRKLYGWGWTPVKWQGWLVTLAFIVFILWTASTLSPTPTLNELDWFFAKIAVAIFLLIFIAYKKGEKPRWQWGVPKKDDSAQNPEQNKK</sequence>
<feature type="transmembrane region" description="Helical" evidence="2">
    <location>
        <begin position="61"/>
        <end position="80"/>
    </location>
</feature>
<feature type="transmembrane region" description="Helical" evidence="2">
    <location>
        <begin position="30"/>
        <end position="49"/>
    </location>
</feature>
<evidence type="ECO:0000256" key="1">
    <source>
        <dbReference type="SAM" id="MobiDB-lite"/>
    </source>
</evidence>
<accession>A0A2M7VBE6</accession>
<keyword evidence="2" id="KW-0812">Transmembrane</keyword>
<evidence type="ECO:0000313" key="4">
    <source>
        <dbReference type="Proteomes" id="UP000231453"/>
    </source>
</evidence>
<evidence type="ECO:0000256" key="2">
    <source>
        <dbReference type="SAM" id="Phobius"/>
    </source>
</evidence>
<keyword evidence="2" id="KW-1133">Transmembrane helix</keyword>
<dbReference type="EMBL" id="PFPL01000023">
    <property type="protein sequence ID" value="PIZ96405.1"/>
    <property type="molecule type" value="Genomic_DNA"/>
</dbReference>
<keyword evidence="2" id="KW-0472">Membrane</keyword>